<comment type="caution">
    <text evidence="2">The sequence shown here is derived from an EMBL/GenBank/DDBJ whole genome shotgun (WGS) entry which is preliminary data.</text>
</comment>
<keyword evidence="3" id="KW-1185">Reference proteome</keyword>
<dbReference type="Pfam" id="PF07812">
    <property type="entry name" value="TfuA"/>
    <property type="match status" value="1"/>
</dbReference>
<evidence type="ECO:0000313" key="3">
    <source>
        <dbReference type="Proteomes" id="UP000622533"/>
    </source>
</evidence>
<dbReference type="RefSeq" id="WP_193915814.1">
    <property type="nucleotide sequence ID" value="NZ_JADEXS020000001.1"/>
</dbReference>
<dbReference type="InterPro" id="IPR012924">
    <property type="entry name" value="TfuA_core"/>
</dbReference>
<proteinExistence type="predicted"/>
<dbReference type="AlphaFoldDB" id="A0A8J7DFY3"/>
<sequence>MNAFKSIAVFLGSSLPQNQAREVLDADYYPPARQGDVYRIMALGVETIVLVDGLFHSTPSVWQRELLAAIEEGIQVLGASSMGALRAAELHNFGMIGYGTIFEWYRDGVIDGDDEVALLHAPQEADFRPLSEPLVNIRYTLLKAIEDHYLTSEQAQQLTEYAKRTYYPDRSYRQLLNSPVLKNWSQDDLIKLEQYFRTKSIDLKRLDAIGVLNHCASLKGKRKPEKYLNSLSSTSAIWQGDQLLVHGFMSSQGLITGEKVLQEAQKDPLLVSAMYKTLSKQYFVLDWARQNSVCYTENLDAYVEQWKQKHGIEDGDWLRANGLTSITFKMLLEEHAFLDWIIRQGPDYFGLNWSFQQALEEELQLIGSAIQLSSKEQAYFKIKPLRMVSWKECKQESQDDPAFLVASSKSSPIIDESTGIEFIRLFKVDVQNEWSAELADIWLELSQRRFLLEWARQNGVSYPPDCLNSYVKQWEVAHGITDDANWLQATGLNLKSYRALLAERALAEWIVEQRPSYFGRVWNFKVALIRELQITGRVTQLVEKNYA</sequence>
<feature type="domain" description="TfuA-like core" evidence="1">
    <location>
        <begin position="52"/>
        <end position="171"/>
    </location>
</feature>
<evidence type="ECO:0000313" key="2">
    <source>
        <dbReference type="EMBL" id="MBE9022799.1"/>
    </source>
</evidence>
<organism evidence="2 3">
    <name type="scientific">Desmonostoc muscorum LEGE 12446</name>
    <dbReference type="NCBI Taxonomy" id="1828758"/>
    <lineage>
        <taxon>Bacteria</taxon>
        <taxon>Bacillati</taxon>
        <taxon>Cyanobacteriota</taxon>
        <taxon>Cyanophyceae</taxon>
        <taxon>Nostocales</taxon>
        <taxon>Nostocaceae</taxon>
        <taxon>Desmonostoc</taxon>
    </lineage>
</organism>
<evidence type="ECO:0000259" key="1">
    <source>
        <dbReference type="Pfam" id="PF07812"/>
    </source>
</evidence>
<gene>
    <name evidence="2" type="ORF">IQ276_10250</name>
</gene>
<dbReference type="EMBL" id="JADEXS010000105">
    <property type="protein sequence ID" value="MBE9022799.1"/>
    <property type="molecule type" value="Genomic_DNA"/>
</dbReference>
<protein>
    <recommendedName>
        <fullName evidence="1">TfuA-like core domain-containing protein</fullName>
    </recommendedName>
</protein>
<name>A0A8J7DFY3_DESMC</name>
<accession>A0A8J7DFY3</accession>
<reference evidence="2" key="1">
    <citation type="submission" date="2020-10" db="EMBL/GenBank/DDBJ databases">
        <authorList>
            <person name="Castelo-Branco R."/>
            <person name="Eusebio N."/>
            <person name="Adriana R."/>
            <person name="Vieira A."/>
            <person name="Brugerolle De Fraissinette N."/>
            <person name="Rezende De Castro R."/>
            <person name="Schneider M.P."/>
            <person name="Vasconcelos V."/>
            <person name="Leao P.N."/>
        </authorList>
    </citation>
    <scope>NUCLEOTIDE SEQUENCE</scope>
    <source>
        <strain evidence="2">LEGE 12446</strain>
    </source>
</reference>
<dbReference type="Proteomes" id="UP000622533">
    <property type="component" value="Unassembled WGS sequence"/>
</dbReference>